<feature type="transmembrane region" description="Helical" evidence="8">
    <location>
        <begin position="120"/>
        <end position="138"/>
    </location>
</feature>
<evidence type="ECO:0000313" key="11">
    <source>
        <dbReference type="Proteomes" id="UP001597196"/>
    </source>
</evidence>
<keyword evidence="3" id="KW-0997">Cell inner membrane</keyword>
<comment type="subcellular location">
    <subcellularLocation>
        <location evidence="1">Cell membrane</location>
        <topology evidence="1">Multi-pass membrane protein</topology>
    </subcellularLocation>
</comment>
<evidence type="ECO:0000256" key="7">
    <source>
        <dbReference type="ARBA" id="ARBA00034125"/>
    </source>
</evidence>
<reference evidence="11" key="1">
    <citation type="journal article" date="2019" name="Int. J. Syst. Evol. Microbiol.">
        <title>The Global Catalogue of Microorganisms (GCM) 10K type strain sequencing project: providing services to taxonomists for standard genome sequencing and annotation.</title>
        <authorList>
            <consortium name="The Broad Institute Genomics Platform"/>
            <consortium name="The Broad Institute Genome Sequencing Center for Infectious Disease"/>
            <person name="Wu L."/>
            <person name="Ma J."/>
        </authorList>
    </citation>
    <scope>NUCLEOTIDE SEQUENCE [LARGE SCALE GENOMIC DNA]</scope>
    <source>
        <strain evidence="11">CCM 8980</strain>
    </source>
</reference>
<dbReference type="InterPro" id="IPR050539">
    <property type="entry name" value="ThrE_Dicarb/AminoAcid_Exp"/>
</dbReference>
<evidence type="ECO:0000256" key="8">
    <source>
        <dbReference type="SAM" id="Phobius"/>
    </source>
</evidence>
<evidence type="ECO:0000313" key="10">
    <source>
        <dbReference type="EMBL" id="MFD1430898.1"/>
    </source>
</evidence>
<evidence type="ECO:0000256" key="6">
    <source>
        <dbReference type="ARBA" id="ARBA00023136"/>
    </source>
</evidence>
<feature type="transmembrane region" description="Helical" evidence="8">
    <location>
        <begin position="54"/>
        <end position="76"/>
    </location>
</feature>
<dbReference type="RefSeq" id="WP_203628473.1">
    <property type="nucleotide sequence ID" value="NZ_BOLQ01000030.1"/>
</dbReference>
<evidence type="ECO:0000256" key="2">
    <source>
        <dbReference type="ARBA" id="ARBA00022475"/>
    </source>
</evidence>
<feature type="domain" description="Threonine/Serine exporter ThrE" evidence="9">
    <location>
        <begin position="9"/>
        <end position="136"/>
    </location>
</feature>
<comment type="caution">
    <text evidence="10">The sequence shown here is derived from an EMBL/GenBank/DDBJ whole genome shotgun (WGS) entry which is preliminary data.</text>
</comment>
<sequence length="164" mass="17455">MAFRLLIGFIVAFASSVGFGIITNVPRRTLFPAGVTGGASWVVYLAMGTVTSNVLLPNLLAAVTIGLLANAAAVLVRAPVNVLYIPCLVALVPGAIIYMAMKDFTLGQDNAASQGFIKTLTIAIALAVGFVIAEAIFAKIRPAFRCWVEKHVPLPKTLREEEQR</sequence>
<dbReference type="PANTHER" id="PTHR34390:SF1">
    <property type="entry name" value="SUCCINATE TRANSPORTER SUBUNIT YJJB-RELATED"/>
    <property type="match status" value="1"/>
</dbReference>
<dbReference type="Pfam" id="PF12821">
    <property type="entry name" value="ThrE_2"/>
    <property type="match status" value="1"/>
</dbReference>
<gene>
    <name evidence="10" type="ORF">ACFQ4P_11685</name>
</gene>
<evidence type="ECO:0000256" key="1">
    <source>
        <dbReference type="ARBA" id="ARBA00004651"/>
    </source>
</evidence>
<evidence type="ECO:0000256" key="5">
    <source>
        <dbReference type="ARBA" id="ARBA00022989"/>
    </source>
</evidence>
<dbReference type="Proteomes" id="UP001597196">
    <property type="component" value="Unassembled WGS sequence"/>
</dbReference>
<organism evidence="10 11">
    <name type="scientific">Lacticaseibacillus mingshuiensis</name>
    <dbReference type="NCBI Taxonomy" id="2799574"/>
    <lineage>
        <taxon>Bacteria</taxon>
        <taxon>Bacillati</taxon>
        <taxon>Bacillota</taxon>
        <taxon>Bacilli</taxon>
        <taxon>Lactobacillales</taxon>
        <taxon>Lactobacillaceae</taxon>
        <taxon>Lacticaseibacillus</taxon>
    </lineage>
</organism>
<keyword evidence="2" id="KW-1003">Cell membrane</keyword>
<keyword evidence="11" id="KW-1185">Reference proteome</keyword>
<accession>A0ABW4CLL2</accession>
<evidence type="ECO:0000256" key="4">
    <source>
        <dbReference type="ARBA" id="ARBA00022692"/>
    </source>
</evidence>
<keyword evidence="5 8" id="KW-1133">Transmembrane helix</keyword>
<keyword evidence="6 8" id="KW-0472">Membrane</keyword>
<feature type="transmembrane region" description="Helical" evidence="8">
    <location>
        <begin position="82"/>
        <end position="100"/>
    </location>
</feature>
<proteinExistence type="inferred from homology"/>
<dbReference type="InterPro" id="IPR024528">
    <property type="entry name" value="ThrE_2"/>
</dbReference>
<evidence type="ECO:0000256" key="3">
    <source>
        <dbReference type="ARBA" id="ARBA00022519"/>
    </source>
</evidence>
<dbReference type="EMBL" id="JBHTOC010000020">
    <property type="protein sequence ID" value="MFD1430898.1"/>
    <property type="molecule type" value="Genomic_DNA"/>
</dbReference>
<comment type="similarity">
    <text evidence="7">Belongs to the ThrE exporter (TC 2.A.79) family.</text>
</comment>
<feature type="transmembrane region" description="Helical" evidence="8">
    <location>
        <begin position="30"/>
        <end position="47"/>
    </location>
</feature>
<protein>
    <submittedName>
        <fullName evidence="10">Threonine/serine exporter family protein</fullName>
    </submittedName>
</protein>
<evidence type="ECO:0000259" key="9">
    <source>
        <dbReference type="Pfam" id="PF12821"/>
    </source>
</evidence>
<name>A0ABW4CLL2_9LACO</name>
<dbReference type="PANTHER" id="PTHR34390">
    <property type="entry name" value="UPF0442 PROTEIN YJJB-RELATED"/>
    <property type="match status" value="1"/>
</dbReference>
<keyword evidence="4 8" id="KW-0812">Transmembrane</keyword>